<protein>
    <recommendedName>
        <fullName evidence="3">SnoaL-like domain-containing protein</fullName>
    </recommendedName>
</protein>
<evidence type="ECO:0000313" key="1">
    <source>
        <dbReference type="EMBL" id="PNH11633.1"/>
    </source>
</evidence>
<dbReference type="OrthoDB" id="531655at2759"/>
<organism evidence="1 2">
    <name type="scientific">Tetrabaena socialis</name>
    <dbReference type="NCBI Taxonomy" id="47790"/>
    <lineage>
        <taxon>Eukaryota</taxon>
        <taxon>Viridiplantae</taxon>
        <taxon>Chlorophyta</taxon>
        <taxon>core chlorophytes</taxon>
        <taxon>Chlorophyceae</taxon>
        <taxon>CS clade</taxon>
        <taxon>Chlamydomonadales</taxon>
        <taxon>Tetrabaenaceae</taxon>
        <taxon>Tetrabaena</taxon>
    </lineage>
</organism>
<comment type="caution">
    <text evidence="1">The sequence shown here is derived from an EMBL/GenBank/DDBJ whole genome shotgun (WGS) entry which is preliminary data.</text>
</comment>
<gene>
    <name evidence="1" type="ORF">TSOC_001520</name>
</gene>
<dbReference type="Proteomes" id="UP000236333">
    <property type="component" value="Unassembled WGS sequence"/>
</dbReference>
<proteinExistence type="predicted"/>
<sequence length="303" mass="33060">MALTAVLASLEQRRLHEHQVALAIASDYMRLSRSPSLAQVYDLFALDAAYHSEALGTTCEELGAIRQMMDAFFHRFPDVRWEVTSMRVVEPGEPRPASVRVAVQSVRRVRSPQQANSPLNSTLPDGIATPPAQAPSLPPVAAVACAAAAANGDAAVAEAAGVCLEAASLEQRRLHEHQVALAIASDYMRLSRSPSLAQVYDLFALDAAYHSEALGTTCEELGAIRQMMDAFFHRFPDVRWEVTSMRVVEPGEPRPASVRVAVQSVRYWTSEAGEALVRSGREWIFVEAVSGRITYVHVAPLDP</sequence>
<evidence type="ECO:0008006" key="3">
    <source>
        <dbReference type="Google" id="ProtNLM"/>
    </source>
</evidence>
<reference evidence="1 2" key="1">
    <citation type="journal article" date="2017" name="Mol. Biol. Evol.">
        <title>The 4-celled Tetrabaena socialis nuclear genome reveals the essential components for genetic control of cell number at the origin of multicellularity in the volvocine lineage.</title>
        <authorList>
            <person name="Featherston J."/>
            <person name="Arakaki Y."/>
            <person name="Hanschen E.R."/>
            <person name="Ferris P.J."/>
            <person name="Michod R.E."/>
            <person name="Olson B.J.S.C."/>
            <person name="Nozaki H."/>
            <person name="Durand P.M."/>
        </authorList>
    </citation>
    <scope>NUCLEOTIDE SEQUENCE [LARGE SCALE GENOMIC DNA]</scope>
    <source>
        <strain evidence="1 2">NIES-571</strain>
    </source>
</reference>
<keyword evidence="2" id="KW-1185">Reference proteome</keyword>
<accession>A0A2J8AGI4</accession>
<dbReference type="SUPFAM" id="SSF54427">
    <property type="entry name" value="NTF2-like"/>
    <property type="match status" value="2"/>
</dbReference>
<dbReference type="EMBL" id="PGGS01000025">
    <property type="protein sequence ID" value="PNH11633.1"/>
    <property type="molecule type" value="Genomic_DNA"/>
</dbReference>
<dbReference type="InterPro" id="IPR032710">
    <property type="entry name" value="NTF2-like_dom_sf"/>
</dbReference>
<dbReference type="AlphaFoldDB" id="A0A2J8AGI4"/>
<name>A0A2J8AGI4_9CHLO</name>
<dbReference type="Gene3D" id="3.10.450.50">
    <property type="match status" value="2"/>
</dbReference>
<evidence type="ECO:0000313" key="2">
    <source>
        <dbReference type="Proteomes" id="UP000236333"/>
    </source>
</evidence>